<dbReference type="AlphaFoldDB" id="A0A2T1A5K6"/>
<proteinExistence type="predicted"/>
<organism evidence="1 2">
    <name type="scientific">Antricoccus suffuscus</name>
    <dbReference type="NCBI Taxonomy" id="1629062"/>
    <lineage>
        <taxon>Bacteria</taxon>
        <taxon>Bacillati</taxon>
        <taxon>Actinomycetota</taxon>
        <taxon>Actinomycetes</taxon>
        <taxon>Geodermatophilales</taxon>
        <taxon>Antricoccaceae</taxon>
        <taxon>Antricoccus</taxon>
    </lineage>
</organism>
<comment type="caution">
    <text evidence="1">The sequence shown here is derived from an EMBL/GenBank/DDBJ whole genome shotgun (WGS) entry which is preliminary data.</text>
</comment>
<name>A0A2T1A5K6_9ACTN</name>
<dbReference type="EMBL" id="PVUE01000001">
    <property type="protein sequence ID" value="PRZ43895.1"/>
    <property type="molecule type" value="Genomic_DNA"/>
</dbReference>
<evidence type="ECO:0008006" key="3">
    <source>
        <dbReference type="Google" id="ProtNLM"/>
    </source>
</evidence>
<dbReference type="RefSeq" id="WP_106346971.1">
    <property type="nucleotide sequence ID" value="NZ_PVUE01000001.1"/>
</dbReference>
<evidence type="ECO:0000313" key="2">
    <source>
        <dbReference type="Proteomes" id="UP000237752"/>
    </source>
</evidence>
<protein>
    <recommendedName>
        <fullName evidence="3">YtxH-like protein</fullName>
    </recommendedName>
</protein>
<keyword evidence="2" id="KW-1185">Reference proteome</keyword>
<accession>A0A2T1A5K6</accession>
<evidence type="ECO:0000313" key="1">
    <source>
        <dbReference type="EMBL" id="PRZ43895.1"/>
    </source>
</evidence>
<dbReference type="Proteomes" id="UP000237752">
    <property type="component" value="Unassembled WGS sequence"/>
</dbReference>
<gene>
    <name evidence="1" type="ORF">CLV47_10119</name>
</gene>
<reference evidence="1 2" key="1">
    <citation type="submission" date="2018-03" db="EMBL/GenBank/DDBJ databases">
        <title>Genomic Encyclopedia of Archaeal and Bacterial Type Strains, Phase II (KMG-II): from individual species to whole genera.</title>
        <authorList>
            <person name="Goeker M."/>
        </authorList>
    </citation>
    <scope>NUCLEOTIDE SEQUENCE [LARGE SCALE GENOMIC DNA]</scope>
    <source>
        <strain evidence="1 2">DSM 100065</strain>
    </source>
</reference>
<dbReference type="OrthoDB" id="5125216at2"/>
<sequence>MMGKVLVAGAAAAGYVLGSRAGRARYEQIVSTARKVRRDPRVKEATHVARGVAQDAAIQAEKKLAEAVDVAREKAPEVQEKLADAAKKTLGHGDGSGAHG</sequence>